<dbReference type="Proteomes" id="UP000316079">
    <property type="component" value="Unassembled WGS sequence"/>
</dbReference>
<reference evidence="1 2" key="1">
    <citation type="journal article" date="2019" name="Sci. Data">
        <title>Hybrid genome assembly and annotation of Danionella translucida.</title>
        <authorList>
            <person name="Kadobianskyi M."/>
            <person name="Schulze L."/>
            <person name="Schuelke M."/>
            <person name="Judkewitz B."/>
        </authorList>
    </citation>
    <scope>NUCLEOTIDE SEQUENCE [LARGE SCALE GENOMIC DNA]</scope>
    <source>
        <strain evidence="1 2">Bolton</strain>
    </source>
</reference>
<evidence type="ECO:0000313" key="2">
    <source>
        <dbReference type="Proteomes" id="UP000316079"/>
    </source>
</evidence>
<evidence type="ECO:0000313" key="1">
    <source>
        <dbReference type="EMBL" id="TRZ03541.1"/>
    </source>
</evidence>
<gene>
    <name evidence="1" type="ORF">DNTS_013511</name>
</gene>
<sequence>MCREGTEKSGMGNTGRHRVKSPKWDILVQEVNLLFDVMRNQFMSDFELWTPLVQVQNGLYGQWSTAFSPIEGEVPALAAGFLTLEPQGASEEYTQSTGGLMLSERTLLRGNNRSAIIIITPLAEKHTVRDTKIPALPDSHQC</sequence>
<dbReference type="OrthoDB" id="428293at2759"/>
<protein>
    <submittedName>
        <fullName evidence="1">Uncharacterized protein</fullName>
    </submittedName>
</protein>
<keyword evidence="2" id="KW-1185">Reference proteome</keyword>
<organism evidence="1 2">
    <name type="scientific">Danionella cerebrum</name>
    <dbReference type="NCBI Taxonomy" id="2873325"/>
    <lineage>
        <taxon>Eukaryota</taxon>
        <taxon>Metazoa</taxon>
        <taxon>Chordata</taxon>
        <taxon>Craniata</taxon>
        <taxon>Vertebrata</taxon>
        <taxon>Euteleostomi</taxon>
        <taxon>Actinopterygii</taxon>
        <taxon>Neopterygii</taxon>
        <taxon>Teleostei</taxon>
        <taxon>Ostariophysi</taxon>
        <taxon>Cypriniformes</taxon>
        <taxon>Danionidae</taxon>
        <taxon>Danioninae</taxon>
        <taxon>Danionella</taxon>
    </lineage>
</organism>
<accession>A0A553RMX6</accession>
<proteinExistence type="predicted"/>
<dbReference type="AlphaFoldDB" id="A0A553RMX6"/>
<comment type="caution">
    <text evidence="1">The sequence shown here is derived from an EMBL/GenBank/DDBJ whole genome shotgun (WGS) entry which is preliminary data.</text>
</comment>
<name>A0A553RMX6_9TELE</name>
<dbReference type="EMBL" id="SRMA01006690">
    <property type="protein sequence ID" value="TRZ03541.1"/>
    <property type="molecule type" value="Genomic_DNA"/>
</dbReference>